<evidence type="ECO:0000313" key="2">
    <source>
        <dbReference type="EMBL" id="AIZ55952.1"/>
    </source>
</evidence>
<proteinExistence type="predicted"/>
<evidence type="ECO:0000256" key="1">
    <source>
        <dbReference type="SAM" id="MobiDB-lite"/>
    </source>
</evidence>
<evidence type="ECO:0000313" key="3">
    <source>
        <dbReference type="Proteomes" id="UP000030787"/>
    </source>
</evidence>
<keyword evidence="3" id="KW-1185">Reference proteome</keyword>
<protein>
    <submittedName>
        <fullName evidence="2">Uncharacterized protein</fullName>
    </submittedName>
</protein>
<dbReference type="HOGENOM" id="CLU_2115366_0_0_2"/>
<dbReference type="KEGG" id="mear:Mpt1_c00450"/>
<sequence>MTKKKDTKVKEIEPTEEQIKATEILMMIDGMGTAGREILRKELEINRKGLIDIKIKLGEILEGKGAMDKNEFFWLREITLDIFLDVLEDEEDEWEDDDFEIDIEEDDEEDDEED</sequence>
<name>A0A0A7LCA5_9ARCH</name>
<organism evidence="2 3">
    <name type="scientific">Candidatus Methanoplasma termitum</name>
    <dbReference type="NCBI Taxonomy" id="1577791"/>
    <lineage>
        <taxon>Archaea</taxon>
        <taxon>Methanobacteriati</taxon>
        <taxon>Thermoplasmatota</taxon>
        <taxon>Thermoplasmata</taxon>
        <taxon>Methanomassiliicoccales</taxon>
        <taxon>Methanomassiliicoccaceae</taxon>
        <taxon>Candidatus Methanoplasma</taxon>
    </lineage>
</organism>
<dbReference type="EMBL" id="CP010070">
    <property type="protein sequence ID" value="AIZ55952.1"/>
    <property type="molecule type" value="Genomic_DNA"/>
</dbReference>
<reference evidence="2 3" key="1">
    <citation type="journal article" date="2014" name="Appl. Environ. Microbiol.">
        <title>Comparative Genome Analysis of 'Candidatus Methanoplasma termitum' Indicates a New Mode of Energy Metabolism in the Seventh Order of Methanogens.</title>
        <authorList>
            <person name="Lang K."/>
            <person name="Schuldes J."/>
            <person name="Klingl A."/>
            <person name="Poehlein A."/>
            <person name="Daniel R."/>
            <person name="Brune A."/>
        </authorList>
    </citation>
    <scope>NUCLEOTIDE SEQUENCE [LARGE SCALE GENOMIC DNA]</scope>
    <source>
        <strain evidence="3">Mpt1</strain>
    </source>
</reference>
<accession>A0A0A7LCA5</accession>
<dbReference type="Proteomes" id="UP000030787">
    <property type="component" value="Chromosome"/>
</dbReference>
<feature type="region of interest" description="Disordered" evidence="1">
    <location>
        <begin position="91"/>
        <end position="114"/>
    </location>
</feature>
<gene>
    <name evidence="2" type="ORF">Mpt1_c00450</name>
</gene>
<dbReference type="AlphaFoldDB" id="A0A0A7LCA5"/>